<keyword evidence="2" id="KW-1185">Reference proteome</keyword>
<organism evidence="1 2">
    <name type="scientific">Clostridium colicanis DSM 13634</name>
    <dbReference type="NCBI Taxonomy" id="1121305"/>
    <lineage>
        <taxon>Bacteria</taxon>
        <taxon>Bacillati</taxon>
        <taxon>Bacillota</taxon>
        <taxon>Clostridia</taxon>
        <taxon>Eubacteriales</taxon>
        <taxon>Clostridiaceae</taxon>
        <taxon>Clostridium</taxon>
    </lineage>
</organism>
<dbReference type="PATRIC" id="fig|1121305.3.peg.798"/>
<proteinExistence type="predicted"/>
<sequence>MTCYTIGHSTRKLEDFIEIIRSYGIDCVMDVRSNPYSNNNYTRAFDREILEKAIKQSGINYMYMGEELGNRRKRSNFDNIIKEDMFKKGIRKIVEGIRRGHNIVLMCSERNPFNCHRSILLGYALKSNGVKVEHIIDESKSKTQERIEEEIFVTYEPNLKEDIIYLTLQEVLDNDDYDNISEKEVKRKVIEEGYRRKWKELKNIV</sequence>
<dbReference type="RefSeq" id="WP_061857701.1">
    <property type="nucleotide sequence ID" value="NZ_LTBB01000003.1"/>
</dbReference>
<evidence type="ECO:0000313" key="1">
    <source>
        <dbReference type="EMBL" id="KYH29554.1"/>
    </source>
</evidence>
<dbReference type="AlphaFoldDB" id="A0A151API1"/>
<accession>A0A151API1</accession>
<dbReference type="PANTHER" id="PTHR39337">
    <property type="entry name" value="BLR5642 PROTEIN"/>
    <property type="match status" value="1"/>
</dbReference>
<dbReference type="EMBL" id="LTBB01000003">
    <property type="protein sequence ID" value="KYH29554.1"/>
    <property type="molecule type" value="Genomic_DNA"/>
</dbReference>
<dbReference type="STRING" id="1121305.CLCOL_07850"/>
<protein>
    <recommendedName>
        <fullName evidence="3">DUF488 domain-containing protein</fullName>
    </recommendedName>
</protein>
<dbReference type="Proteomes" id="UP000075374">
    <property type="component" value="Unassembled WGS sequence"/>
</dbReference>
<evidence type="ECO:0008006" key="3">
    <source>
        <dbReference type="Google" id="ProtNLM"/>
    </source>
</evidence>
<dbReference type="InterPro" id="IPR007438">
    <property type="entry name" value="DUF488"/>
</dbReference>
<reference evidence="1 2" key="1">
    <citation type="submission" date="2016-02" db="EMBL/GenBank/DDBJ databases">
        <title>Genome sequence of Clostridium colicanis DSM 13634.</title>
        <authorList>
            <person name="Poehlein A."/>
            <person name="Daniel R."/>
        </authorList>
    </citation>
    <scope>NUCLEOTIDE SEQUENCE [LARGE SCALE GENOMIC DNA]</scope>
    <source>
        <strain evidence="1 2">DSM 13634</strain>
    </source>
</reference>
<dbReference type="PANTHER" id="PTHR39337:SF1">
    <property type="entry name" value="BLR5642 PROTEIN"/>
    <property type="match status" value="1"/>
</dbReference>
<gene>
    <name evidence="1" type="ORF">CLCOL_07850</name>
</gene>
<comment type="caution">
    <text evidence="1">The sequence shown here is derived from an EMBL/GenBank/DDBJ whole genome shotgun (WGS) entry which is preliminary data.</text>
</comment>
<evidence type="ECO:0000313" key="2">
    <source>
        <dbReference type="Proteomes" id="UP000075374"/>
    </source>
</evidence>
<dbReference type="Pfam" id="PF04343">
    <property type="entry name" value="DUF488"/>
    <property type="match status" value="1"/>
</dbReference>
<name>A0A151API1_9CLOT</name>